<reference evidence="2 3" key="1">
    <citation type="submission" date="2016-12" db="EMBL/GenBank/DDBJ databases">
        <title>The genomes of Aspergillus section Nigri reveals drivers in fungal speciation.</title>
        <authorList>
            <consortium name="DOE Joint Genome Institute"/>
            <person name="Vesth T.C."/>
            <person name="Nybo J."/>
            <person name="Theobald S."/>
            <person name="Brandl J."/>
            <person name="Frisvad J.C."/>
            <person name="Nielsen K.F."/>
            <person name="Lyhne E.K."/>
            <person name="Kogle M.E."/>
            <person name="Kuo A."/>
            <person name="Riley R."/>
            <person name="Clum A."/>
            <person name="Nolan M."/>
            <person name="Lipzen A."/>
            <person name="Salamov A."/>
            <person name="Henrissat B."/>
            <person name="Wiebenga A."/>
            <person name="De Vries R.P."/>
            <person name="Grigoriev I.V."/>
            <person name="Mortensen U.H."/>
            <person name="Andersen M.R."/>
            <person name="Baker S.E."/>
        </authorList>
    </citation>
    <scope>NUCLEOTIDE SEQUENCE [LARGE SCALE GENOMIC DNA]</scope>
    <source>
        <strain evidence="2 3">JOP 1030-1</strain>
    </source>
</reference>
<evidence type="ECO:0000256" key="1">
    <source>
        <dbReference type="SAM" id="MobiDB-lite"/>
    </source>
</evidence>
<proteinExistence type="predicted"/>
<feature type="compositionally biased region" description="Basic and acidic residues" evidence="1">
    <location>
        <begin position="124"/>
        <end position="134"/>
    </location>
</feature>
<dbReference type="RefSeq" id="XP_025429337.1">
    <property type="nucleotide sequence ID" value="XM_025570249.1"/>
</dbReference>
<dbReference type="AlphaFoldDB" id="A0A318Z7S3"/>
<gene>
    <name evidence="2" type="ORF">BP01DRAFT_102547</name>
</gene>
<name>A0A318Z7S3_9EURO</name>
<dbReference type="Proteomes" id="UP000248349">
    <property type="component" value="Unassembled WGS sequence"/>
</dbReference>
<feature type="compositionally biased region" description="Basic residues" evidence="1">
    <location>
        <begin position="105"/>
        <end position="116"/>
    </location>
</feature>
<dbReference type="EMBL" id="KZ821244">
    <property type="protein sequence ID" value="PYH43355.1"/>
    <property type="molecule type" value="Genomic_DNA"/>
</dbReference>
<dbReference type="GeneID" id="37071477"/>
<feature type="region of interest" description="Disordered" evidence="1">
    <location>
        <begin position="105"/>
        <end position="159"/>
    </location>
</feature>
<feature type="compositionally biased region" description="Basic residues" evidence="1">
    <location>
        <begin position="150"/>
        <end position="159"/>
    </location>
</feature>
<accession>A0A318Z7S3</accession>
<evidence type="ECO:0000313" key="2">
    <source>
        <dbReference type="EMBL" id="PYH43355.1"/>
    </source>
</evidence>
<sequence length="159" mass="17755">MIIQYSLVSSEDQTLSQSDHISLFSSMTHAGLVLRLSTHRARQITHSGSPFIPHSYKQRGRATYGMSVAPLHKKFLHKVSRYIFLGKSSGSSSHVQSKHRIPKMKMKAANQKHPKHQSNNNTRGNHETSREGKITDSPSGMDPTGATNIIHHKNNKHNG</sequence>
<keyword evidence="3" id="KW-1185">Reference proteome</keyword>
<protein>
    <submittedName>
        <fullName evidence="2">Uncharacterized protein</fullName>
    </submittedName>
</protein>
<organism evidence="2 3">
    <name type="scientific">Aspergillus saccharolyticus JOP 1030-1</name>
    <dbReference type="NCBI Taxonomy" id="1450539"/>
    <lineage>
        <taxon>Eukaryota</taxon>
        <taxon>Fungi</taxon>
        <taxon>Dikarya</taxon>
        <taxon>Ascomycota</taxon>
        <taxon>Pezizomycotina</taxon>
        <taxon>Eurotiomycetes</taxon>
        <taxon>Eurotiomycetidae</taxon>
        <taxon>Eurotiales</taxon>
        <taxon>Aspergillaceae</taxon>
        <taxon>Aspergillus</taxon>
        <taxon>Aspergillus subgen. Circumdati</taxon>
    </lineage>
</organism>
<evidence type="ECO:0000313" key="3">
    <source>
        <dbReference type="Proteomes" id="UP000248349"/>
    </source>
</evidence>